<evidence type="ECO:0000256" key="1">
    <source>
        <dbReference type="ARBA" id="ARBA00005466"/>
    </source>
</evidence>
<gene>
    <name evidence="6" type="ORF">ANIA_09308</name>
</gene>
<dbReference type="OMA" id="RSSHFVM"/>
<keyword evidence="3" id="KW-0274">FAD</keyword>
<dbReference type="GO" id="GO:0071949">
    <property type="term" value="F:FAD binding"/>
    <property type="evidence" value="ECO:0007669"/>
    <property type="project" value="InterPro"/>
</dbReference>
<dbReference type="Pfam" id="PF08031">
    <property type="entry name" value="BBE"/>
    <property type="match status" value="1"/>
</dbReference>
<keyword evidence="7" id="KW-1185">Reference proteome</keyword>
<dbReference type="GO" id="GO:0005576">
    <property type="term" value="C:extracellular region"/>
    <property type="evidence" value="ECO:0000318"/>
    <property type="project" value="GO_Central"/>
</dbReference>
<dbReference type="InterPro" id="IPR006094">
    <property type="entry name" value="Oxid_FAD_bind_N"/>
</dbReference>
<dbReference type="EMBL" id="BN001308">
    <property type="protein sequence ID" value="CBF87375.1"/>
    <property type="molecule type" value="Genomic_DNA"/>
</dbReference>
<dbReference type="InterPro" id="IPR016166">
    <property type="entry name" value="FAD-bd_PCMH"/>
</dbReference>
<dbReference type="PROSITE" id="PS51387">
    <property type="entry name" value="FAD_PCMH"/>
    <property type="match status" value="1"/>
</dbReference>
<keyword evidence="4" id="KW-0560">Oxidoreductase</keyword>
<proteinExistence type="inferred from homology"/>
<dbReference type="InterPro" id="IPR050416">
    <property type="entry name" value="FAD-linked_Oxidoreductase"/>
</dbReference>
<keyword evidence="2" id="KW-0285">Flavoprotein</keyword>
<dbReference type="GeneID" id="2867861"/>
<evidence type="ECO:0000256" key="3">
    <source>
        <dbReference type="ARBA" id="ARBA00022827"/>
    </source>
</evidence>
<accession>Q5AQX2</accession>
<evidence type="ECO:0000313" key="6">
    <source>
        <dbReference type="EMBL" id="CBF87375.1"/>
    </source>
</evidence>
<dbReference type="InterPro" id="IPR036318">
    <property type="entry name" value="FAD-bd_PCMH-like_sf"/>
</dbReference>
<dbReference type="InParanoid" id="Q5AQX2"/>
<dbReference type="Pfam" id="PF01565">
    <property type="entry name" value="FAD_binding_4"/>
    <property type="match status" value="1"/>
</dbReference>
<reference evidence="7" key="1">
    <citation type="journal article" date="2005" name="Nature">
        <title>Sequencing of Aspergillus nidulans and comparative analysis with A. fumigatus and A. oryzae.</title>
        <authorList>
            <person name="Galagan J.E."/>
            <person name="Calvo S.E."/>
            <person name="Cuomo C."/>
            <person name="Ma L.J."/>
            <person name="Wortman J.R."/>
            <person name="Batzoglou S."/>
            <person name="Lee S.I."/>
            <person name="Basturkmen M."/>
            <person name="Spevak C.C."/>
            <person name="Clutterbuck J."/>
            <person name="Kapitonov V."/>
            <person name="Jurka J."/>
            <person name="Scazzocchio C."/>
            <person name="Farman M."/>
            <person name="Butler J."/>
            <person name="Purcell S."/>
            <person name="Harris S."/>
            <person name="Braus G.H."/>
            <person name="Draht O."/>
            <person name="Busch S."/>
            <person name="D'Enfert C."/>
            <person name="Bouchier C."/>
            <person name="Goldman G.H."/>
            <person name="Bell-Pedersen D."/>
            <person name="Griffiths-Jones S."/>
            <person name="Doonan J.H."/>
            <person name="Yu J."/>
            <person name="Vienken K."/>
            <person name="Pain A."/>
            <person name="Freitag M."/>
            <person name="Selker E.U."/>
            <person name="Archer D.B."/>
            <person name="Penalva M.A."/>
            <person name="Oakley B.R."/>
            <person name="Momany M."/>
            <person name="Tanaka T."/>
            <person name="Kumagai T."/>
            <person name="Asai K."/>
            <person name="Machida M."/>
            <person name="Nierman W.C."/>
            <person name="Denning D.W."/>
            <person name="Caddick M."/>
            <person name="Hynes M."/>
            <person name="Paoletti M."/>
            <person name="Fischer R."/>
            <person name="Miller B."/>
            <person name="Dyer P."/>
            <person name="Sachs M.S."/>
            <person name="Osmani S.A."/>
            <person name="Birren B.W."/>
        </authorList>
    </citation>
    <scope>NUCLEOTIDE SEQUENCE [LARGE SCALE GENOMIC DNA]</scope>
    <source>
        <strain evidence="7">FGSC A4 / ATCC 38163 / CBS 112.46 / NRRL 194 / M139</strain>
    </source>
</reference>
<dbReference type="OrthoDB" id="415825at2759"/>
<dbReference type="RefSeq" id="XP_682577.1">
    <property type="nucleotide sequence ID" value="XM_677485.2"/>
</dbReference>
<evidence type="ECO:0000256" key="4">
    <source>
        <dbReference type="ARBA" id="ARBA00023002"/>
    </source>
</evidence>
<dbReference type="KEGG" id="ani:ANIA_09308"/>
<evidence type="ECO:0000256" key="2">
    <source>
        <dbReference type="ARBA" id="ARBA00022630"/>
    </source>
</evidence>
<dbReference type="AlphaFoldDB" id="Q5AQX2"/>
<sequence>MSMPPAALSSLRTALTSSLVFTPGDEGYLDSLRRWSDTGRKEAGIVIQPTETADIQTALKWVQEHQIDLAVKCGGHSVSGTSSSAGGLVIDLSRMNGVSVDIQKKTVTVGGGAVWKDVDEAAAAYGLAAVGGTVNHTGVGGLTLGGGYGWLSGQYGLTIDNLVSATVILANGETVIASETENSDLFWALRGAGYNFGVVTSFTFQAHEQPEPVYAGILAYTPDKVERVVEILNALLLDKPDPRSGAICIFAEPPGAPTPMVNVLVFYNGTQAEGEARFADLLGLSPIANTVSMIPYSQMNSLQNPMATYGDRKSFKGVFFNPPLSPQFAKTMLEEFTAKVKSDPDLAASALLLEFYDMTKTVSVPRAATAFASRGTTQNGIITLRWSDATKDLEHRAWAREVQERWKDVLEKETDANLDAAGKAGVPQYINYAEPGDAVVGNIYGENLPRLKALKAKYDPTNVFRKMHPITLD</sequence>
<dbReference type="PANTHER" id="PTHR42973">
    <property type="entry name" value="BINDING OXIDOREDUCTASE, PUTATIVE (AFU_ORTHOLOGUE AFUA_1G17690)-RELATED"/>
    <property type="match status" value="1"/>
</dbReference>
<evidence type="ECO:0000259" key="5">
    <source>
        <dbReference type="PROSITE" id="PS51387"/>
    </source>
</evidence>
<dbReference type="InterPro" id="IPR016169">
    <property type="entry name" value="FAD-bd_PCMH_sub2"/>
</dbReference>
<reference evidence="7" key="2">
    <citation type="journal article" date="2009" name="Fungal Genet. Biol.">
        <title>The 2008 update of the Aspergillus nidulans genome annotation: a community effort.</title>
        <authorList>
            <person name="Wortman J.R."/>
            <person name="Gilsenan J.M."/>
            <person name="Joardar V."/>
            <person name="Deegan J."/>
            <person name="Clutterbuck J."/>
            <person name="Andersen M.R."/>
            <person name="Archer D."/>
            <person name="Bencina M."/>
            <person name="Braus G."/>
            <person name="Coutinho P."/>
            <person name="von Dohren H."/>
            <person name="Doonan J."/>
            <person name="Driessen A.J."/>
            <person name="Durek P."/>
            <person name="Espeso E."/>
            <person name="Fekete E."/>
            <person name="Flipphi M."/>
            <person name="Estrada C.G."/>
            <person name="Geysens S."/>
            <person name="Goldman G."/>
            <person name="de Groot P.W."/>
            <person name="Hansen K."/>
            <person name="Harris S.D."/>
            <person name="Heinekamp T."/>
            <person name="Helmstaedt K."/>
            <person name="Henrissat B."/>
            <person name="Hofmann G."/>
            <person name="Homan T."/>
            <person name="Horio T."/>
            <person name="Horiuchi H."/>
            <person name="James S."/>
            <person name="Jones M."/>
            <person name="Karaffa L."/>
            <person name="Karanyi Z."/>
            <person name="Kato M."/>
            <person name="Keller N."/>
            <person name="Kelly D.E."/>
            <person name="Kiel J.A."/>
            <person name="Kim J.M."/>
            <person name="van der Klei I.J."/>
            <person name="Klis F.M."/>
            <person name="Kovalchuk A."/>
            <person name="Krasevec N."/>
            <person name="Kubicek C.P."/>
            <person name="Liu B."/>
            <person name="Maccabe A."/>
            <person name="Meyer V."/>
            <person name="Mirabito P."/>
            <person name="Miskei M."/>
            <person name="Mos M."/>
            <person name="Mullins J."/>
            <person name="Nelson D.R."/>
            <person name="Nielsen J."/>
            <person name="Oakley B.R."/>
            <person name="Osmani S.A."/>
            <person name="Pakula T."/>
            <person name="Paszewski A."/>
            <person name="Paulsen I."/>
            <person name="Pilsyk S."/>
            <person name="Pocsi I."/>
            <person name="Punt P.J."/>
            <person name="Ram A.F."/>
            <person name="Ren Q."/>
            <person name="Robellet X."/>
            <person name="Robson G."/>
            <person name="Seiboth B."/>
            <person name="van Solingen P."/>
            <person name="Specht T."/>
            <person name="Sun J."/>
            <person name="Taheri-Talesh N."/>
            <person name="Takeshita N."/>
            <person name="Ussery D."/>
            <person name="vanKuyk P.A."/>
            <person name="Visser H."/>
            <person name="van de Vondervoort P.J."/>
            <person name="de Vries R.P."/>
            <person name="Walton J."/>
            <person name="Xiang X."/>
            <person name="Xiong Y."/>
            <person name="Zeng A.P."/>
            <person name="Brandt B.W."/>
            <person name="Cornell M.J."/>
            <person name="van den Hondel C.A."/>
            <person name="Visser J."/>
            <person name="Oliver S.G."/>
            <person name="Turner G."/>
        </authorList>
    </citation>
    <scope>GENOME REANNOTATION</scope>
    <source>
        <strain evidence="7">FGSC A4 / ATCC 38163 / CBS 112.46 / NRRL 194 / M139</strain>
    </source>
</reference>
<dbReference type="InterPro" id="IPR016167">
    <property type="entry name" value="FAD-bd_PCMH_sub1"/>
</dbReference>
<dbReference type="Gene3D" id="3.40.462.20">
    <property type="match status" value="1"/>
</dbReference>
<dbReference type="InterPro" id="IPR012951">
    <property type="entry name" value="BBE"/>
</dbReference>
<comment type="similarity">
    <text evidence="1">Belongs to the oxygen-dependent FAD-linked oxidoreductase family.</text>
</comment>
<feature type="domain" description="FAD-binding PCMH-type" evidence="5">
    <location>
        <begin position="38"/>
        <end position="209"/>
    </location>
</feature>
<dbReference type="Gene3D" id="3.30.465.10">
    <property type="match status" value="1"/>
</dbReference>
<dbReference type="GO" id="GO:0016491">
    <property type="term" value="F:oxidoreductase activity"/>
    <property type="evidence" value="ECO:0007669"/>
    <property type="project" value="UniProtKB-KW"/>
</dbReference>
<name>Q5AQX2_EMENI</name>
<dbReference type="STRING" id="227321.Q5AQX2"/>
<dbReference type="eggNOG" id="ENOG502S2FH">
    <property type="taxonomic scope" value="Eukaryota"/>
</dbReference>
<dbReference type="Proteomes" id="UP000000560">
    <property type="component" value="Chromosome VIII"/>
</dbReference>
<dbReference type="VEuPathDB" id="FungiDB:AN9308"/>
<dbReference type="SUPFAM" id="SSF56176">
    <property type="entry name" value="FAD-binding/transporter-associated domain-like"/>
    <property type="match status" value="1"/>
</dbReference>
<organism evidence="6 7">
    <name type="scientific">Emericella nidulans (strain FGSC A4 / ATCC 38163 / CBS 112.46 / NRRL 194 / M139)</name>
    <name type="common">Aspergillus nidulans</name>
    <dbReference type="NCBI Taxonomy" id="227321"/>
    <lineage>
        <taxon>Eukaryota</taxon>
        <taxon>Fungi</taxon>
        <taxon>Dikarya</taxon>
        <taxon>Ascomycota</taxon>
        <taxon>Pezizomycotina</taxon>
        <taxon>Eurotiomycetes</taxon>
        <taxon>Eurotiomycetidae</taxon>
        <taxon>Eurotiales</taxon>
        <taxon>Aspergillaceae</taxon>
        <taxon>Aspergillus</taxon>
        <taxon>Aspergillus subgen. Nidulantes</taxon>
    </lineage>
</organism>
<dbReference type="HOGENOM" id="CLU_018354_10_0_1"/>
<dbReference type="GO" id="GO:0044550">
    <property type="term" value="P:secondary metabolite biosynthetic process"/>
    <property type="evidence" value="ECO:0000318"/>
    <property type="project" value="GO_Central"/>
</dbReference>
<evidence type="ECO:0000313" key="7">
    <source>
        <dbReference type="Proteomes" id="UP000000560"/>
    </source>
</evidence>
<dbReference type="PANTHER" id="PTHR42973:SF52">
    <property type="entry name" value="FAD BINDING DOMAIN PROTEIN (AFU_ORTHOLOGUE AFUA_2G00730)"/>
    <property type="match status" value="1"/>
</dbReference>
<accession>C8VQR1</accession>
<dbReference type="Gene3D" id="3.30.43.10">
    <property type="entry name" value="Uridine Diphospho-n-acetylenolpyruvylglucosamine Reductase, domain 2"/>
    <property type="match status" value="1"/>
</dbReference>
<protein>
    <submittedName>
        <fullName evidence="6">FAD binding domain protein (AFU_orthologue AFUA_2G00730)</fullName>
    </submittedName>
</protein>